<dbReference type="InterPro" id="IPR027417">
    <property type="entry name" value="P-loop_NTPase"/>
</dbReference>
<protein>
    <submittedName>
        <fullName evidence="1">DNA polymerase III</fullName>
    </submittedName>
</protein>
<dbReference type="RefSeq" id="WP_246587620.1">
    <property type="nucleotide sequence ID" value="NZ_CP075585.1"/>
</dbReference>
<accession>A0ABX8YZC0</accession>
<dbReference type="Pfam" id="PF13177">
    <property type="entry name" value="DNA_pol3_delta2"/>
    <property type="match status" value="1"/>
</dbReference>
<proteinExistence type="predicted"/>
<keyword evidence="2" id="KW-1185">Reference proteome</keyword>
<evidence type="ECO:0000313" key="2">
    <source>
        <dbReference type="Proteomes" id="UP000822862"/>
    </source>
</evidence>
<dbReference type="Gene3D" id="3.40.50.300">
    <property type="entry name" value="P-loop containing nucleotide triphosphate hydrolases"/>
    <property type="match status" value="1"/>
</dbReference>
<organism evidence="1 2">
    <name type="scientific">Candidatus Rhabdochlamydia porcellionis</name>
    <dbReference type="NCBI Taxonomy" id="225148"/>
    <lineage>
        <taxon>Bacteria</taxon>
        <taxon>Pseudomonadati</taxon>
        <taxon>Chlamydiota</taxon>
        <taxon>Chlamydiia</taxon>
        <taxon>Parachlamydiales</taxon>
        <taxon>Candidatus Rhabdochlamydiaceae</taxon>
        <taxon>Candidatus Rhabdochlamydia</taxon>
    </lineage>
</organism>
<dbReference type="EMBL" id="CP075585">
    <property type="protein sequence ID" value="QZA58719.1"/>
    <property type="molecule type" value="Genomic_DNA"/>
</dbReference>
<name>A0ABX8YZC0_9BACT</name>
<reference evidence="1 2" key="1">
    <citation type="submission" date="2020-01" db="EMBL/GenBank/DDBJ databases">
        <authorList>
            <person name="Sixt B."/>
            <person name="Schulz F."/>
            <person name="Kostanjsek R."/>
            <person name="Koestlbacher S."/>
            <person name="Collingro A."/>
            <person name="Toenshoff E."/>
            <person name="Horn M."/>
        </authorList>
    </citation>
    <scope>NUCLEOTIDE SEQUENCE [LARGE SCALE GENOMIC DNA]</scope>
    <source>
        <strain evidence="1 2">15C</strain>
    </source>
</reference>
<dbReference type="PANTHER" id="PTHR11669">
    <property type="entry name" value="REPLICATION FACTOR C / DNA POLYMERASE III GAMMA-TAU SUBUNIT"/>
    <property type="match status" value="1"/>
</dbReference>
<gene>
    <name evidence="1" type="ORF">RHAB15C_0000597</name>
</gene>
<evidence type="ECO:0000313" key="1">
    <source>
        <dbReference type="EMBL" id="QZA58719.1"/>
    </source>
</evidence>
<dbReference type="Proteomes" id="UP000822862">
    <property type="component" value="Chromosome"/>
</dbReference>
<dbReference type="PANTHER" id="PTHR11669:SF8">
    <property type="entry name" value="DNA POLYMERASE III SUBUNIT DELTA"/>
    <property type="match status" value="1"/>
</dbReference>
<dbReference type="SUPFAM" id="SSF52540">
    <property type="entry name" value="P-loop containing nucleoside triphosphate hydrolases"/>
    <property type="match status" value="1"/>
</dbReference>
<reference evidence="1 2" key="2">
    <citation type="submission" date="2021-05" db="EMBL/GenBank/DDBJ databases">
        <title>Ecology and evolution of chlamydial symbionts of arthropods.</title>
        <authorList>
            <person name="Halter T."/>
            <person name="Sixt B.S."/>
            <person name="Toenshoff E.R."/>
            <person name="Koestlbacher S."/>
            <person name="Schulz F."/>
            <person name="Kostanjsek R."/>
            <person name="Collingro A."/>
            <person name="Hendrickx F."/>
            <person name="Horn M."/>
        </authorList>
    </citation>
    <scope>NUCLEOTIDE SEQUENCE [LARGE SCALE GENOMIC DNA]</scope>
    <source>
        <strain evidence="1 2">15C</strain>
    </source>
</reference>
<dbReference type="InterPro" id="IPR050238">
    <property type="entry name" value="DNA_Rep/Repair_Clamp_Loader"/>
</dbReference>
<sequence length="316" mass="35901">MNSSKLTGNQAAAQIITRMLSNQAVPHALLFHGQNGVGKSILAKEVAEGLMGSSHIEKIRKQIHPDLILLYPEGRSGMYSIEQVRSLVQMVSLPPFEAKVKIFIIHEADKLSAICSNALLKTLEEANSDTYFILLTDEIEKLLETVTSRCYKVRFFPIPSDLIVSFLQEHTTLTKEEARNIADRSQGSLAKAKWLQEIQSEKLQRFLTELFSLNLPQDYSPFIQIMAGVDTLLEDINAEMILEEILEWYRDLHAFKHQASEFYHSNHMQLLVKKSEEPLPTLEKILEAFIQAQTALQRNIKLSIAIENMLLQLAEI</sequence>